<dbReference type="SUPFAM" id="SSF53639">
    <property type="entry name" value="AraD/HMP-PK domain-like"/>
    <property type="match status" value="1"/>
</dbReference>
<dbReference type="STRING" id="768679.TTX_0743"/>
<dbReference type="EMBL" id="FN869859">
    <property type="protein sequence ID" value="CCC81398.1"/>
    <property type="molecule type" value="Genomic_DNA"/>
</dbReference>
<dbReference type="PATRIC" id="fig|768679.9.peg.753"/>
<dbReference type="KEGG" id="ttn:TTX_0743"/>
<dbReference type="eggNOG" id="arCOG00021">
    <property type="taxonomic scope" value="Archaea"/>
</dbReference>
<evidence type="ECO:0000313" key="3">
    <source>
        <dbReference type="Proteomes" id="UP000002654"/>
    </source>
</evidence>
<dbReference type="Pfam" id="PF10120">
    <property type="entry name" value="ThiN"/>
    <property type="match status" value="1"/>
</dbReference>
<dbReference type="InterPro" id="IPR019293">
    <property type="entry name" value="ThiN"/>
</dbReference>
<reference evidence="2 3" key="1">
    <citation type="journal article" date="2011" name="PLoS ONE">
        <title>The complete genome sequence of Thermoproteus tenax: a physiologically versatile member of the Crenarchaeota.</title>
        <authorList>
            <person name="Siebers B."/>
            <person name="Zaparty M."/>
            <person name="Raddatz G."/>
            <person name="Tjaden B."/>
            <person name="Albers S.V."/>
            <person name="Bell S.D."/>
            <person name="Blombach F."/>
            <person name="Kletzin A."/>
            <person name="Kyrpides N."/>
            <person name="Lanz C."/>
            <person name="Plagens A."/>
            <person name="Rampp M."/>
            <person name="Rosinus A."/>
            <person name="von Jan M."/>
            <person name="Makarova K.S."/>
            <person name="Klenk H.P."/>
            <person name="Schuster S.C."/>
            <person name="Hensel R."/>
        </authorList>
    </citation>
    <scope>NUCLEOTIDE SEQUENCE [LARGE SCALE GENOMIC DNA]</scope>
    <source>
        <strain evidence="3">ATCC 35583 / DSM 2078 / JCM 9277 / NBRC 100435 / Kra 1</strain>
    </source>
</reference>
<dbReference type="GeneID" id="11261635"/>
<keyword evidence="3" id="KW-1185">Reference proteome</keyword>
<protein>
    <submittedName>
        <fullName evidence="2">Predicted transcriptional regulator fused to phosphomethylpyrimidine kinase, involved in the thiamin biosynthesis</fullName>
    </submittedName>
</protein>
<dbReference type="PaxDb" id="768679-TTX_0743"/>
<dbReference type="GO" id="GO:0016301">
    <property type="term" value="F:kinase activity"/>
    <property type="evidence" value="ECO:0007669"/>
    <property type="project" value="UniProtKB-KW"/>
</dbReference>
<accession>G4RPA3</accession>
<feature type="domain" description="Thiamine-phosphate synthase ThiN" evidence="1">
    <location>
        <begin position="136"/>
        <end position="287"/>
    </location>
</feature>
<dbReference type="HOGENOM" id="CLU_054903_0_0_2"/>
<name>G4RPA3_THETK</name>
<dbReference type="OrthoDB" id="26806at2157"/>
<dbReference type="AlphaFoldDB" id="G4RPA3"/>
<sequence length="295" mass="32525">MLPLELLSELVLQPLKGLLAHELAARGYSQGRIGHILGVSQPAVSAYLKVDRESYMARLAEAGIMRDEVERVLKVVATAVEQGNYSDAVEYINNFALSLLSSLRLCEAHRSVAPYLKGCDVCKNISIFNEVKNRINIAFNIIKNNSNTIYLVPEVFMNIVELSDEGPIGYPGRIIVAGGALVKVAEPQLWGSRFLGKLIIEVNKIHKNIKSVINIKNNDKILNCINKNFKYTIVGPSNSEEETIANIVSAMRESYYDVVVDKGGVSIESNAYVFGYDAPDVASKIVKIAQCITYN</sequence>
<keyword evidence="2" id="KW-0418">Kinase</keyword>
<gene>
    <name evidence="2" type="ordered locus">TTX_0743</name>
</gene>
<evidence type="ECO:0000313" key="2">
    <source>
        <dbReference type="EMBL" id="CCC81398.1"/>
    </source>
</evidence>
<proteinExistence type="predicted"/>
<organism evidence="2 3">
    <name type="scientific">Thermoproteus tenax (strain ATCC 35583 / DSM 2078 / JCM 9277 / NBRC 100435 / Kra 1)</name>
    <dbReference type="NCBI Taxonomy" id="768679"/>
    <lineage>
        <taxon>Archaea</taxon>
        <taxon>Thermoproteota</taxon>
        <taxon>Thermoprotei</taxon>
        <taxon>Thermoproteales</taxon>
        <taxon>Thermoproteaceae</taxon>
        <taxon>Thermoproteus</taxon>
    </lineage>
</organism>
<evidence type="ECO:0000259" key="1">
    <source>
        <dbReference type="Pfam" id="PF10120"/>
    </source>
</evidence>
<dbReference type="Gene3D" id="3.40.225.10">
    <property type="entry name" value="Class II aldolase/adducin N-terminal domain"/>
    <property type="match status" value="1"/>
</dbReference>
<keyword evidence="2" id="KW-0808">Transferase</keyword>
<dbReference type="RefSeq" id="WP_014126654.1">
    <property type="nucleotide sequence ID" value="NC_016070.1"/>
</dbReference>
<dbReference type="PANTHER" id="PTHR40730">
    <property type="entry name" value="TRANSCRIPTIONAL REGULATOR PROTEIN-LIKE PROTEIN"/>
    <property type="match status" value="1"/>
</dbReference>
<dbReference type="PANTHER" id="PTHR40730:SF4">
    <property type="entry name" value="TRANSCRIPTIONAL REGULATOR"/>
    <property type="match status" value="1"/>
</dbReference>
<dbReference type="InterPro" id="IPR036409">
    <property type="entry name" value="Aldolase_II/adducin_N_sf"/>
</dbReference>
<dbReference type="Proteomes" id="UP000002654">
    <property type="component" value="Chromosome"/>
</dbReference>